<gene>
    <name evidence="2" type="ORF">PXEA_LOCUS2011</name>
</gene>
<proteinExistence type="predicted"/>
<reference evidence="2" key="1">
    <citation type="submission" date="2018-11" db="EMBL/GenBank/DDBJ databases">
        <authorList>
            <consortium name="Pathogen Informatics"/>
        </authorList>
    </citation>
    <scope>NUCLEOTIDE SEQUENCE</scope>
</reference>
<dbReference type="Proteomes" id="UP000784294">
    <property type="component" value="Unassembled WGS sequence"/>
</dbReference>
<dbReference type="AlphaFoldDB" id="A0A448WCR3"/>
<accession>A0A448WCR3</accession>
<feature type="region of interest" description="Disordered" evidence="1">
    <location>
        <begin position="49"/>
        <end position="77"/>
    </location>
</feature>
<evidence type="ECO:0000313" key="3">
    <source>
        <dbReference type="Proteomes" id="UP000784294"/>
    </source>
</evidence>
<evidence type="ECO:0000256" key="1">
    <source>
        <dbReference type="SAM" id="MobiDB-lite"/>
    </source>
</evidence>
<dbReference type="OrthoDB" id="6158097at2759"/>
<organism evidence="2 3">
    <name type="scientific">Protopolystoma xenopodis</name>
    <dbReference type="NCBI Taxonomy" id="117903"/>
    <lineage>
        <taxon>Eukaryota</taxon>
        <taxon>Metazoa</taxon>
        <taxon>Spiralia</taxon>
        <taxon>Lophotrochozoa</taxon>
        <taxon>Platyhelminthes</taxon>
        <taxon>Monogenea</taxon>
        <taxon>Polyopisthocotylea</taxon>
        <taxon>Polystomatidea</taxon>
        <taxon>Polystomatidae</taxon>
        <taxon>Protopolystoma</taxon>
    </lineage>
</organism>
<feature type="compositionally biased region" description="Polar residues" evidence="1">
    <location>
        <begin position="49"/>
        <end position="71"/>
    </location>
</feature>
<protein>
    <submittedName>
        <fullName evidence="2">Uncharacterized protein</fullName>
    </submittedName>
</protein>
<comment type="caution">
    <text evidence="2">The sequence shown here is derived from an EMBL/GenBank/DDBJ whole genome shotgun (WGS) entry which is preliminary data.</text>
</comment>
<name>A0A448WCR3_9PLAT</name>
<sequence length="310" mass="34729">MTCLGLFHSADPYANGQLIHSACNSSTRRQAICQATPTSGYLSKLQQLSHQRNGHPQTPDSQAQTNEQKQQLSERENMNDTKLVAWSSFANWSCQTGFSLGLLPGSDLSVLSEKRRTSAQLKHILPACYRLVRPRESVTWEKAEGRDSLYWRHRIPKEGYLGLLPVKLCEEDLNSLSYDPDDSVLSFRPSCDGHRSSQNDHQKTYTKKEAAALRGAAEHSLFRFSCISTEYLYALAYNLVYSQSAIKMCKSVHPDARLPYVASAFEASFFRAWLRHPVQLGGAGLSANQSVWLGLRVPACPRCYGELEGH</sequence>
<evidence type="ECO:0000313" key="2">
    <source>
        <dbReference type="EMBL" id="VEL08571.1"/>
    </source>
</evidence>
<keyword evidence="3" id="KW-1185">Reference proteome</keyword>
<dbReference type="EMBL" id="CAAALY010004283">
    <property type="protein sequence ID" value="VEL08571.1"/>
    <property type="molecule type" value="Genomic_DNA"/>
</dbReference>